<keyword evidence="3 6" id="KW-1133">Transmembrane helix</keyword>
<name>A0ABP7BM80_9ACTN</name>
<keyword evidence="9" id="KW-1185">Reference proteome</keyword>
<evidence type="ECO:0000256" key="3">
    <source>
        <dbReference type="ARBA" id="ARBA00022989"/>
    </source>
</evidence>
<feature type="transmembrane region" description="Helical" evidence="6">
    <location>
        <begin position="147"/>
        <end position="167"/>
    </location>
</feature>
<evidence type="ECO:0000259" key="7">
    <source>
        <dbReference type="Pfam" id="PF04932"/>
    </source>
</evidence>
<dbReference type="EMBL" id="BAAAZP010000049">
    <property type="protein sequence ID" value="GAA3662938.1"/>
    <property type="molecule type" value="Genomic_DNA"/>
</dbReference>
<feature type="transmembrane region" description="Helical" evidence="6">
    <location>
        <begin position="364"/>
        <end position="385"/>
    </location>
</feature>
<feature type="transmembrane region" description="Helical" evidence="6">
    <location>
        <begin position="29"/>
        <end position="48"/>
    </location>
</feature>
<dbReference type="PANTHER" id="PTHR37422:SF21">
    <property type="entry name" value="EXOQ-LIKE PROTEIN"/>
    <property type="match status" value="1"/>
</dbReference>
<keyword evidence="2 6" id="KW-0812">Transmembrane</keyword>
<feature type="transmembrane region" description="Helical" evidence="6">
    <location>
        <begin position="117"/>
        <end position="135"/>
    </location>
</feature>
<evidence type="ECO:0000256" key="1">
    <source>
        <dbReference type="ARBA" id="ARBA00004141"/>
    </source>
</evidence>
<evidence type="ECO:0000256" key="2">
    <source>
        <dbReference type="ARBA" id="ARBA00022692"/>
    </source>
</evidence>
<keyword evidence="4 6" id="KW-0472">Membrane</keyword>
<dbReference type="Proteomes" id="UP001500902">
    <property type="component" value="Unassembled WGS sequence"/>
</dbReference>
<feature type="transmembrane region" description="Helical" evidence="6">
    <location>
        <begin position="397"/>
        <end position="415"/>
    </location>
</feature>
<feature type="transmembrane region" description="Helical" evidence="6">
    <location>
        <begin position="87"/>
        <end position="105"/>
    </location>
</feature>
<feature type="transmembrane region" description="Helical" evidence="6">
    <location>
        <begin position="421"/>
        <end position="440"/>
    </location>
</feature>
<evidence type="ECO:0000313" key="8">
    <source>
        <dbReference type="EMBL" id="GAA3662938.1"/>
    </source>
</evidence>
<evidence type="ECO:0000256" key="5">
    <source>
        <dbReference type="SAM" id="MobiDB-lite"/>
    </source>
</evidence>
<reference evidence="9" key="1">
    <citation type="journal article" date="2019" name="Int. J. Syst. Evol. Microbiol.">
        <title>The Global Catalogue of Microorganisms (GCM) 10K type strain sequencing project: providing services to taxonomists for standard genome sequencing and annotation.</title>
        <authorList>
            <consortium name="The Broad Institute Genomics Platform"/>
            <consortium name="The Broad Institute Genome Sequencing Center for Infectious Disease"/>
            <person name="Wu L."/>
            <person name="Ma J."/>
        </authorList>
    </citation>
    <scope>NUCLEOTIDE SEQUENCE [LARGE SCALE GENOMIC DNA]</scope>
    <source>
        <strain evidence="9">JCM 16904</strain>
    </source>
</reference>
<comment type="caution">
    <text evidence="8">The sequence shown here is derived from an EMBL/GenBank/DDBJ whole genome shotgun (WGS) entry which is preliminary data.</text>
</comment>
<organism evidence="8 9">
    <name type="scientific">Nonomuraea antimicrobica</name>
    <dbReference type="NCBI Taxonomy" id="561173"/>
    <lineage>
        <taxon>Bacteria</taxon>
        <taxon>Bacillati</taxon>
        <taxon>Actinomycetota</taxon>
        <taxon>Actinomycetes</taxon>
        <taxon>Streptosporangiales</taxon>
        <taxon>Streptosporangiaceae</taxon>
        <taxon>Nonomuraea</taxon>
    </lineage>
</organism>
<feature type="transmembrane region" description="Helical" evidence="6">
    <location>
        <begin position="283"/>
        <end position="305"/>
    </location>
</feature>
<evidence type="ECO:0000256" key="4">
    <source>
        <dbReference type="ARBA" id="ARBA00023136"/>
    </source>
</evidence>
<proteinExistence type="predicted"/>
<dbReference type="Pfam" id="PF04932">
    <property type="entry name" value="Wzy_C"/>
    <property type="match status" value="1"/>
</dbReference>
<sequence>MTWARSTATAPAVTATPVPLRHPRRADGATLVCVFVMCLLILPARLAVAGLPLSLTPAEIVALSLGVVWVCAQMVRTSGVAKGPNPVRTAIFAYGMILLAVYGYATNVYLPSDELNLADHTIVLFAGYVSLALVVCDGIGRRERLDFVLKAVVIGGTFAAVVALMQFRLNFDLTEYLKIPGLRHSSPEEVPTVISRSDLRRVAGTLGHPIEFGALSAMLLPLAAHLGFQARSRGEGAVRWWICAAVIAAGLMFSVSRTAVLGMAGAGLILLIGWSNRRRIATIGAFVVFLGVMKVVAPGLLGTFYNLFAGVGDDSSIIYRTHDYPFAMREFDKSPIFGRGPGTWYPFKHQVFDNQYLLSLVETGLLGVLGFVGVIVCGIVVALRVRATSTDPNARNLGLTIAACLVIPLLGAATFDLLSFPGITSVLFLLIGAAGALLRLERADQADRLLLSSFQEPADRSRSLMAPTGNGHGSARSGSS</sequence>
<evidence type="ECO:0000313" key="9">
    <source>
        <dbReference type="Proteomes" id="UP001500902"/>
    </source>
</evidence>
<evidence type="ECO:0000256" key="6">
    <source>
        <dbReference type="SAM" id="Phobius"/>
    </source>
</evidence>
<feature type="transmembrane region" description="Helical" evidence="6">
    <location>
        <begin position="236"/>
        <end position="253"/>
    </location>
</feature>
<feature type="region of interest" description="Disordered" evidence="5">
    <location>
        <begin position="460"/>
        <end position="480"/>
    </location>
</feature>
<feature type="domain" description="O-antigen ligase-related" evidence="7">
    <location>
        <begin position="244"/>
        <end position="372"/>
    </location>
</feature>
<feature type="transmembrane region" description="Helical" evidence="6">
    <location>
        <begin position="206"/>
        <end position="224"/>
    </location>
</feature>
<accession>A0ABP7BM80</accession>
<gene>
    <name evidence="8" type="ORF">GCM10022224_028700</name>
</gene>
<dbReference type="RefSeq" id="WP_344876993.1">
    <property type="nucleotide sequence ID" value="NZ_BAAAZP010000049.1"/>
</dbReference>
<dbReference type="InterPro" id="IPR051533">
    <property type="entry name" value="WaaL-like"/>
</dbReference>
<protein>
    <recommendedName>
        <fullName evidence="7">O-antigen ligase-related domain-containing protein</fullName>
    </recommendedName>
</protein>
<feature type="transmembrane region" description="Helical" evidence="6">
    <location>
        <begin position="259"/>
        <end position="276"/>
    </location>
</feature>
<dbReference type="PANTHER" id="PTHR37422">
    <property type="entry name" value="TEICHURONIC ACID BIOSYNTHESIS PROTEIN TUAE"/>
    <property type="match status" value="1"/>
</dbReference>
<comment type="subcellular location">
    <subcellularLocation>
        <location evidence="1">Membrane</location>
        <topology evidence="1">Multi-pass membrane protein</topology>
    </subcellularLocation>
</comment>
<feature type="transmembrane region" description="Helical" evidence="6">
    <location>
        <begin position="54"/>
        <end position="75"/>
    </location>
</feature>
<dbReference type="InterPro" id="IPR007016">
    <property type="entry name" value="O-antigen_ligase-rel_domated"/>
</dbReference>